<dbReference type="InterPro" id="IPR036116">
    <property type="entry name" value="FN3_sf"/>
</dbReference>
<dbReference type="RefSeq" id="WP_009582868.1">
    <property type="nucleotide sequence ID" value="NZ_AMZN01000092.1"/>
</dbReference>
<dbReference type="Gene3D" id="2.60.40.740">
    <property type="match status" value="1"/>
</dbReference>
<dbReference type="EMBL" id="AMZN01000092">
    <property type="protein sequence ID" value="ELR68790.1"/>
    <property type="molecule type" value="Genomic_DNA"/>
</dbReference>
<evidence type="ECO:0000313" key="4">
    <source>
        <dbReference type="Proteomes" id="UP000011135"/>
    </source>
</evidence>
<dbReference type="Pfam" id="PF13573">
    <property type="entry name" value="SprB"/>
    <property type="match status" value="1"/>
</dbReference>
<proteinExistence type="predicted"/>
<dbReference type="InterPro" id="IPR026444">
    <property type="entry name" value="Secre_tail"/>
</dbReference>
<dbReference type="eggNOG" id="COG3209">
    <property type="taxonomic scope" value="Bacteria"/>
</dbReference>
<dbReference type="InterPro" id="IPR011047">
    <property type="entry name" value="Quinoprotein_ADH-like_sf"/>
</dbReference>
<dbReference type="InterPro" id="IPR013783">
    <property type="entry name" value="Ig-like_fold"/>
</dbReference>
<keyword evidence="1" id="KW-0732">Signal</keyword>
<comment type="caution">
    <text evidence="3">The sequence shown here is derived from an EMBL/GenBank/DDBJ whole genome shotgun (WGS) entry which is preliminary data.</text>
</comment>
<reference evidence="3 4" key="1">
    <citation type="submission" date="2012-12" db="EMBL/GenBank/DDBJ databases">
        <title>Genome assembly of Fulvivirga imtechensis AK7.</title>
        <authorList>
            <person name="Nupur N."/>
            <person name="Khatri I."/>
            <person name="Kumar R."/>
            <person name="Subramanian S."/>
            <person name="Pinnaka A."/>
        </authorList>
    </citation>
    <scope>NUCLEOTIDE SEQUENCE [LARGE SCALE GENOMIC DNA]</scope>
    <source>
        <strain evidence="3 4">AK7</strain>
    </source>
</reference>
<accession>L8JJ21</accession>
<dbReference type="PANTHER" id="PTHR35580">
    <property type="entry name" value="CELL SURFACE GLYCOPROTEIN (S-LAYER PROTEIN)-LIKE PROTEIN"/>
    <property type="match status" value="1"/>
</dbReference>
<dbReference type="eggNOG" id="COG4733">
    <property type="taxonomic scope" value="Bacteria"/>
</dbReference>
<dbReference type="SMART" id="SM00060">
    <property type="entry name" value="FN3"/>
    <property type="match status" value="1"/>
</dbReference>
<feature type="domain" description="Fibronectin type-III" evidence="2">
    <location>
        <begin position="28"/>
        <end position="122"/>
    </location>
</feature>
<feature type="chain" id="PRO_5003993250" evidence="1">
    <location>
        <begin position="24"/>
        <end position="1190"/>
    </location>
</feature>
<gene>
    <name evidence="3" type="ORF">C900_05803</name>
</gene>
<dbReference type="OrthoDB" id="610424at2"/>
<dbReference type="PROSITE" id="PS50853">
    <property type="entry name" value="FN3"/>
    <property type="match status" value="1"/>
</dbReference>
<organism evidence="3 4">
    <name type="scientific">Fulvivirga imtechensis AK7</name>
    <dbReference type="NCBI Taxonomy" id="1237149"/>
    <lineage>
        <taxon>Bacteria</taxon>
        <taxon>Pseudomonadati</taxon>
        <taxon>Bacteroidota</taxon>
        <taxon>Cytophagia</taxon>
        <taxon>Cytophagales</taxon>
        <taxon>Fulvivirgaceae</taxon>
        <taxon>Fulvivirga</taxon>
    </lineage>
</organism>
<dbReference type="PANTHER" id="PTHR35580:SF1">
    <property type="entry name" value="PHYTASE-LIKE DOMAIN-CONTAINING PROTEIN"/>
    <property type="match status" value="1"/>
</dbReference>
<dbReference type="Gene3D" id="2.60.40.10">
    <property type="entry name" value="Immunoglobulins"/>
    <property type="match status" value="2"/>
</dbReference>
<evidence type="ECO:0000256" key="1">
    <source>
        <dbReference type="SAM" id="SignalP"/>
    </source>
</evidence>
<keyword evidence="4" id="KW-1185">Reference proteome</keyword>
<dbReference type="Proteomes" id="UP000011135">
    <property type="component" value="Unassembled WGS sequence"/>
</dbReference>
<dbReference type="InterPro" id="IPR003961">
    <property type="entry name" value="FN3_dom"/>
</dbReference>
<sequence>MKALASAFTFSACKIMLCSIVVAQGLVPPSDISVDHINSSNVSFSWNYLGVGQDGFVVERSESSGGGFQVVADLGPGVFQYTDTDISGNKSYFYRVKAYNETEQSTYSTMVQGPPVVQLQMDDMDKLAPDQVAAHLTISGVPQMDFLQVESTSKFASIELGYDEDAVYTQNPLKLNKSGYQFLELTLKDFSNTNWSKVHFRLNGKAGVIVGNYLDDAAELEDGWLEVSIPLADFAEKEQVQFISFPHANHVNFGVKEISFAGDDSHFQWFGAEKYDNSRKENIAGQSSLVFNSIGVHPEAIQLDVSRNGQNVDYSQISMPWHPFHLNLTPGESVIVGSLIDREGTSYYSDPLNYSISKGPRYQVTHVSCKGGSDGSIDLIVEGGTPPYAFTWNNGSNSEDIAGLSAGVYTVEIKDAFQKTASLTVLVDEPQALSATLDYTECNYKEAQLQVKGGTAPYSYSIDNAPFQTLGVASAEVWRMFANYNGWVVPVGGVEVDAEDNVYFAGEYDQVIRFEDGSVGEEGKEGIYLASAYANGEFKWKVNFIGGRFADLAVDANGNSVLAFNVSGQGELITPDGSLVLKENGYIARFDKKGNLLWIHKIVKGVYNVGVDAQENIYVAGTTSSNTFEGTSFGNILGPTDLYLAKYNSNGIFQWVKPIKGKNTEENHDMHVAANGDIFLTGGFATDISFGGIYLKSSGLRDAYIAKYNSQGVAQWANQGGGAKNHDYGRAITLDKAGNVYVMAHFRSNLSSFGDAQFAGAVMILARLNGVNGAIEWATEYVQITGMPTFDMAYDIAADIDGKIYVSGEMAWSWLRGEGGFDLYIGSYLLTFDDTGAVLNRRATGDYSYGQNFVPLAATYDNHLIYVDHTYGLSIVKRGPAMSSTIAIDPALDQEIIVRDANYCTYTIDDLSPESEAEQPAICYVTATSEGSNQVVWNTVSGTSANGFNIYRSEDHVGEYKLIGTVAGTVNEFFDEQPAGGKGDLRYRVSAIDQCGIESEPDGSLSALHLEVIEELGDAITLQWNKYDGFEYKDILIYAGTSPEKMGLLDRASEQVTSYTIPAPAPALKHYRLAVEGQPACLRKEVSHDQRSANGESKVKVLSNIAERNNGALNMVFYPNPGTDKINLEFTPDGEEYELMMVDSHGRVVRKIDSVTNGAVLQREQLPPGLYNVILRKNSGKPVHAIVVFQ</sequence>
<dbReference type="AlphaFoldDB" id="L8JJ21"/>
<protein>
    <submittedName>
        <fullName evidence="3">Gliding motility-related protein</fullName>
    </submittedName>
</protein>
<evidence type="ECO:0000259" key="2">
    <source>
        <dbReference type="PROSITE" id="PS50853"/>
    </source>
</evidence>
<dbReference type="SUPFAM" id="SSF49265">
    <property type="entry name" value="Fibronectin type III"/>
    <property type="match status" value="1"/>
</dbReference>
<dbReference type="SUPFAM" id="SSF50998">
    <property type="entry name" value="Quinoprotein alcohol dehydrogenase-like"/>
    <property type="match status" value="1"/>
</dbReference>
<dbReference type="Pfam" id="PF18962">
    <property type="entry name" value="Por_Secre_tail"/>
    <property type="match status" value="1"/>
</dbReference>
<dbReference type="CDD" id="cd00063">
    <property type="entry name" value="FN3"/>
    <property type="match status" value="1"/>
</dbReference>
<dbReference type="SUPFAM" id="SSF63829">
    <property type="entry name" value="Calcium-dependent phosphotriesterase"/>
    <property type="match status" value="1"/>
</dbReference>
<dbReference type="InterPro" id="IPR052918">
    <property type="entry name" value="Motility_Chemotaxis_Reg"/>
</dbReference>
<dbReference type="STRING" id="1237149.C900_05803"/>
<dbReference type="InterPro" id="IPR010620">
    <property type="entry name" value="SBBP_repeat"/>
</dbReference>
<feature type="signal peptide" evidence="1">
    <location>
        <begin position="1"/>
        <end position="23"/>
    </location>
</feature>
<dbReference type="eggNOG" id="COG1520">
    <property type="taxonomic scope" value="Bacteria"/>
</dbReference>
<evidence type="ECO:0000313" key="3">
    <source>
        <dbReference type="EMBL" id="ELR68790.1"/>
    </source>
</evidence>
<name>L8JJ21_9BACT</name>
<dbReference type="InterPro" id="IPR025667">
    <property type="entry name" value="SprB_repeat"/>
</dbReference>
<dbReference type="Pfam" id="PF06739">
    <property type="entry name" value="SBBP"/>
    <property type="match status" value="1"/>
</dbReference>
<dbReference type="NCBIfam" id="TIGR04183">
    <property type="entry name" value="Por_Secre_tail"/>
    <property type="match status" value="1"/>
</dbReference>